<evidence type="ECO:0000313" key="2">
    <source>
        <dbReference type="Proteomes" id="UP001163835"/>
    </source>
</evidence>
<protein>
    <submittedName>
        <fullName evidence="1">Uncharacterized protein</fullName>
    </submittedName>
</protein>
<organism evidence="1 2">
    <name type="scientific">Lentinula aff. lateritia</name>
    <dbReference type="NCBI Taxonomy" id="2804960"/>
    <lineage>
        <taxon>Eukaryota</taxon>
        <taxon>Fungi</taxon>
        <taxon>Dikarya</taxon>
        <taxon>Basidiomycota</taxon>
        <taxon>Agaricomycotina</taxon>
        <taxon>Agaricomycetes</taxon>
        <taxon>Agaricomycetidae</taxon>
        <taxon>Agaricales</taxon>
        <taxon>Marasmiineae</taxon>
        <taxon>Omphalotaceae</taxon>
        <taxon>Lentinula</taxon>
    </lineage>
</organism>
<evidence type="ECO:0000313" key="1">
    <source>
        <dbReference type="EMBL" id="KAJ3809071.1"/>
    </source>
</evidence>
<comment type="caution">
    <text evidence="1">The sequence shown here is derived from an EMBL/GenBank/DDBJ whole genome shotgun (WGS) entry which is preliminary data.</text>
</comment>
<keyword evidence="2" id="KW-1185">Reference proteome</keyword>
<dbReference type="EMBL" id="MU795181">
    <property type="protein sequence ID" value="KAJ3809071.1"/>
    <property type="molecule type" value="Genomic_DNA"/>
</dbReference>
<sequence length="92" mass="10000">LLPDLDSPVSIPEILQYYLNNNPSFSAYVYPEHGTGDLAEISMLEFIRAVYRAGNAVCRDSKPGEVVAIIANLDNLVYMALIAGLMNVGLVV</sequence>
<feature type="non-terminal residue" evidence="1">
    <location>
        <position position="1"/>
    </location>
</feature>
<name>A0ACC1TWX6_9AGAR</name>
<gene>
    <name evidence="1" type="ORF">F5876DRAFT_11444</name>
</gene>
<proteinExistence type="predicted"/>
<accession>A0ACC1TWX6</accession>
<reference evidence="1" key="1">
    <citation type="submission" date="2022-09" db="EMBL/GenBank/DDBJ databases">
        <title>A Global Phylogenomic Analysis of the Shiitake Genus Lentinula.</title>
        <authorList>
            <consortium name="DOE Joint Genome Institute"/>
            <person name="Sierra-Patev S."/>
            <person name="Min B."/>
            <person name="Naranjo-Ortiz M."/>
            <person name="Looney B."/>
            <person name="Konkel Z."/>
            <person name="Slot J.C."/>
            <person name="Sakamoto Y."/>
            <person name="Steenwyk J.L."/>
            <person name="Rokas A."/>
            <person name="Carro J."/>
            <person name="Camarero S."/>
            <person name="Ferreira P."/>
            <person name="Molpeceres G."/>
            <person name="Ruiz-Duenas F.J."/>
            <person name="Serrano A."/>
            <person name="Henrissat B."/>
            <person name="Drula E."/>
            <person name="Hughes K.W."/>
            <person name="Mata J.L."/>
            <person name="Ishikawa N.K."/>
            <person name="Vargas-Isla R."/>
            <person name="Ushijima S."/>
            <person name="Smith C.A."/>
            <person name="Ahrendt S."/>
            <person name="Andreopoulos W."/>
            <person name="He G."/>
            <person name="Labutti K."/>
            <person name="Lipzen A."/>
            <person name="Ng V."/>
            <person name="Riley R."/>
            <person name="Sandor L."/>
            <person name="Barry K."/>
            <person name="Martinez A.T."/>
            <person name="Xiao Y."/>
            <person name="Gibbons J.G."/>
            <person name="Terashima K."/>
            <person name="Grigoriev I.V."/>
            <person name="Hibbett D.S."/>
        </authorList>
    </citation>
    <scope>NUCLEOTIDE SEQUENCE</scope>
    <source>
        <strain evidence="1">TMI1499</strain>
    </source>
</reference>
<dbReference type="Proteomes" id="UP001163835">
    <property type="component" value="Unassembled WGS sequence"/>
</dbReference>
<feature type="non-terminal residue" evidence="1">
    <location>
        <position position="92"/>
    </location>
</feature>